<comment type="caution">
    <text evidence="11">The sequence shown here is derived from an EMBL/GenBank/DDBJ whole genome shotgun (WGS) entry which is preliminary data.</text>
</comment>
<proteinExistence type="inferred from homology"/>
<keyword evidence="4 8" id="KW-0812">Transmembrane</keyword>
<dbReference type="PANTHER" id="PTHR33406">
    <property type="entry name" value="MEMBRANE PROTEIN MJ1562-RELATED"/>
    <property type="match status" value="1"/>
</dbReference>
<dbReference type="RefSeq" id="WP_229682039.1">
    <property type="nucleotide sequence ID" value="NZ_BAABJU010000019.1"/>
</dbReference>
<dbReference type="SUPFAM" id="SSF82866">
    <property type="entry name" value="Multidrug efflux transporter AcrB transmembrane domain"/>
    <property type="match status" value="2"/>
</dbReference>
<feature type="transmembrane region" description="Helical" evidence="8">
    <location>
        <begin position="573"/>
        <end position="592"/>
    </location>
</feature>
<dbReference type="Proteomes" id="UP000552836">
    <property type="component" value="Unassembled WGS sequence"/>
</dbReference>
<dbReference type="GO" id="GO:0005886">
    <property type="term" value="C:plasma membrane"/>
    <property type="evidence" value="ECO:0007669"/>
    <property type="project" value="UniProtKB-SubCell"/>
</dbReference>
<evidence type="ECO:0000313" key="10">
    <source>
        <dbReference type="EMBL" id="GGL67242.1"/>
    </source>
</evidence>
<evidence type="ECO:0000313" key="12">
    <source>
        <dbReference type="Proteomes" id="UP000552836"/>
    </source>
</evidence>
<evidence type="ECO:0000313" key="13">
    <source>
        <dbReference type="Proteomes" id="UP000648663"/>
    </source>
</evidence>
<dbReference type="EMBL" id="BMMI01000004">
    <property type="protein sequence ID" value="GGL67242.1"/>
    <property type="molecule type" value="Genomic_DNA"/>
</dbReference>
<dbReference type="InterPro" id="IPR004869">
    <property type="entry name" value="MMPL_dom"/>
</dbReference>
<sequence>MPATAVRRWSAGLAAASRRVTRPARSATRRAARAYRDAVVKARWFVVAGWLLLTVLVSVMLPTAGGGGGADIGNLLPEDSTAAAVQDRSLELFDVPVLSQVSVVVHDPNGLSVLTRADVALWAATHTQAYLDGNVPPGRGQIVAAVPLPTSTPETAVTYLYVSNYTSLERTRDLAREYASHFHNQSSVQTYVTGVVPAQVAQADYLESRLHLFEVATLVLIAVVVGLTFRSVVAPFVVLIAAGLGYLVAIRSLGVLAAALGFALPDQLQPLIAALLIGVITDYCVLFFAGLRQQLDRGLPRLDATRRAVSTNAPIIAVAGITVAAGTAALLAADFQLFQAFGPALSLTVVIGVLVSLTLVPALMAILGERLFGLGTLRASPRRPTRRGNGRLLRIVVDRRGATVATLLATGVLLLAAAPLLQMRLDLSFTSGLPPEDPVSRGAAVLEDSGIRGVIAPTEVIVEGDAVIEQRPALERLQAAIEAQPGVAEVLGPAQNPLPDGFGVVFSPEGDAARYVVILDSDPLAAPAISDLRQLSDQLDTLAAEAGLEDAEVAVTGQTAIAAELAAITRDNLRITLTAAVLVELLILIVYLRALCAPVVLMACSALGVAAALGLSVLVFQVLLGDPGLAFYVPFATAVLLLALGSDYNVFAVGSIWEAAARHPLSKAIMLAMPSTARAISAAGLILAATFGMVALIPLQTFRQVAFTMAAGLLIDTFLIRPVLTPAVLTLLGRAASWPSRRVRTESVPVDELRRTAAAGARSGGPEVLRDEAREEEAREEEAREEEGREDPARECQPAGAEVGHR</sequence>
<feature type="transmembrane region" description="Helical" evidence="8">
    <location>
        <begin position="629"/>
        <end position="657"/>
    </location>
</feature>
<gene>
    <name evidence="11" type="ORF">FB380_000251</name>
    <name evidence="10" type="ORF">GCM10011589_24440</name>
</gene>
<feature type="transmembrane region" description="Helical" evidence="8">
    <location>
        <begin position="401"/>
        <end position="421"/>
    </location>
</feature>
<feature type="transmembrane region" description="Helical" evidence="8">
    <location>
        <begin position="599"/>
        <end position="623"/>
    </location>
</feature>
<evidence type="ECO:0000256" key="8">
    <source>
        <dbReference type="SAM" id="Phobius"/>
    </source>
</evidence>
<dbReference type="Proteomes" id="UP000648663">
    <property type="component" value="Unassembled WGS sequence"/>
</dbReference>
<reference evidence="13" key="2">
    <citation type="journal article" date="2019" name="Int. J. Syst. Evol. Microbiol.">
        <title>The Global Catalogue of Microorganisms (GCM) 10K type strain sequencing project: providing services to taxonomists for standard genome sequencing and annotation.</title>
        <authorList>
            <consortium name="The Broad Institute Genomics Platform"/>
            <consortium name="The Broad Institute Genome Sequencing Center for Infectious Disease"/>
            <person name="Wu L."/>
            <person name="Ma J."/>
        </authorList>
    </citation>
    <scope>NUCLEOTIDE SEQUENCE [LARGE SCALE GENOMIC DNA]</scope>
    <source>
        <strain evidence="13">CGMCC 4.5581</strain>
    </source>
</reference>
<dbReference type="AlphaFoldDB" id="A0A846LKG0"/>
<comment type="subcellular location">
    <subcellularLocation>
        <location evidence="1">Cell membrane</location>
        <topology evidence="1">Multi-pass membrane protein</topology>
    </subcellularLocation>
</comment>
<name>A0A846LKG0_9ACTN</name>
<feature type="domain" description="Membrane transport protein MMPL" evidence="9">
    <location>
        <begin position="469"/>
        <end position="745"/>
    </location>
</feature>
<feature type="transmembrane region" description="Helical" evidence="8">
    <location>
        <begin position="345"/>
        <end position="368"/>
    </location>
</feature>
<comment type="similarity">
    <text evidence="2">Belongs to the resistance-nodulation-cell division (RND) (TC 2.A.6) family. MmpL subfamily.</text>
</comment>
<dbReference type="Pfam" id="PF03176">
    <property type="entry name" value="MMPL"/>
    <property type="match status" value="2"/>
</dbReference>
<feature type="compositionally biased region" description="Basic and acidic residues" evidence="7">
    <location>
        <begin position="768"/>
        <end position="777"/>
    </location>
</feature>
<feature type="transmembrane region" description="Helical" evidence="8">
    <location>
        <begin position="705"/>
        <end position="732"/>
    </location>
</feature>
<feature type="domain" description="Membrane transport protein MMPL" evidence="9">
    <location>
        <begin position="171"/>
        <end position="386"/>
    </location>
</feature>
<dbReference type="PANTHER" id="PTHR33406:SF6">
    <property type="entry name" value="MEMBRANE PROTEIN YDGH-RELATED"/>
    <property type="match status" value="1"/>
</dbReference>
<evidence type="ECO:0000256" key="2">
    <source>
        <dbReference type="ARBA" id="ARBA00010157"/>
    </source>
</evidence>
<feature type="transmembrane region" description="Helical" evidence="8">
    <location>
        <begin position="678"/>
        <end position="699"/>
    </location>
</feature>
<feature type="transmembrane region" description="Helical" evidence="8">
    <location>
        <begin position="270"/>
        <end position="291"/>
    </location>
</feature>
<evidence type="ECO:0000313" key="11">
    <source>
        <dbReference type="EMBL" id="NIH65805.1"/>
    </source>
</evidence>
<evidence type="ECO:0000256" key="6">
    <source>
        <dbReference type="ARBA" id="ARBA00023136"/>
    </source>
</evidence>
<reference evidence="10" key="1">
    <citation type="journal article" date="2014" name="Int. J. Syst. Evol. Microbiol.">
        <title>Complete genome of a new Firmicutes species belonging to the dominant human colonic microbiota ('Ruminococcus bicirculans') reveals two chromosomes and a selective capacity to utilize plant glucans.</title>
        <authorList>
            <consortium name="NISC Comparative Sequencing Program"/>
            <person name="Wegmann U."/>
            <person name="Louis P."/>
            <person name="Goesmann A."/>
            <person name="Henrissat B."/>
            <person name="Duncan S.H."/>
            <person name="Flint H.J."/>
        </authorList>
    </citation>
    <scope>NUCLEOTIDE SEQUENCE</scope>
    <source>
        <strain evidence="10">CGMCC 4.5581</strain>
    </source>
</reference>
<organism evidence="11 12">
    <name type="scientific">Modestobacter marinus</name>
    <dbReference type="NCBI Taxonomy" id="477641"/>
    <lineage>
        <taxon>Bacteria</taxon>
        <taxon>Bacillati</taxon>
        <taxon>Actinomycetota</taxon>
        <taxon>Actinomycetes</taxon>
        <taxon>Geodermatophilales</taxon>
        <taxon>Geodermatophilaceae</taxon>
        <taxon>Modestobacter</taxon>
    </lineage>
</organism>
<dbReference type="Gene3D" id="1.20.1640.10">
    <property type="entry name" value="Multidrug efflux transporter AcrB transmembrane domain"/>
    <property type="match status" value="2"/>
</dbReference>
<feature type="transmembrane region" description="Helical" evidence="8">
    <location>
        <begin position="42"/>
        <end position="61"/>
    </location>
</feature>
<feature type="transmembrane region" description="Helical" evidence="8">
    <location>
        <begin position="210"/>
        <end position="229"/>
    </location>
</feature>
<feature type="region of interest" description="Disordered" evidence="7">
    <location>
        <begin position="754"/>
        <end position="806"/>
    </location>
</feature>
<keyword evidence="5 8" id="KW-1133">Transmembrane helix</keyword>
<protein>
    <submittedName>
        <fullName evidence="11">RND superfamily putative drug exporter</fullName>
    </submittedName>
</protein>
<keyword evidence="3" id="KW-1003">Cell membrane</keyword>
<evidence type="ECO:0000259" key="9">
    <source>
        <dbReference type="Pfam" id="PF03176"/>
    </source>
</evidence>
<evidence type="ECO:0000256" key="3">
    <source>
        <dbReference type="ARBA" id="ARBA00022475"/>
    </source>
</evidence>
<accession>A0A846LKG0</accession>
<evidence type="ECO:0000256" key="5">
    <source>
        <dbReference type="ARBA" id="ARBA00022989"/>
    </source>
</evidence>
<feature type="transmembrane region" description="Helical" evidence="8">
    <location>
        <begin position="236"/>
        <end position="264"/>
    </location>
</feature>
<feature type="compositionally biased region" description="Low complexity" evidence="7">
    <location>
        <begin position="756"/>
        <end position="765"/>
    </location>
</feature>
<feature type="transmembrane region" description="Helical" evidence="8">
    <location>
        <begin position="312"/>
        <end position="333"/>
    </location>
</feature>
<keyword evidence="6 8" id="KW-0472">Membrane</keyword>
<reference evidence="11 12" key="3">
    <citation type="submission" date="2020-02" db="EMBL/GenBank/DDBJ databases">
        <title>Sequencing the genomes of 1000 actinobacteria strains.</title>
        <authorList>
            <person name="Klenk H.-P."/>
        </authorList>
    </citation>
    <scope>NUCLEOTIDE SEQUENCE [LARGE SCALE GENOMIC DNA]</scope>
    <source>
        <strain evidence="11 12">DSM 45201</strain>
    </source>
</reference>
<dbReference type="InterPro" id="IPR050545">
    <property type="entry name" value="Mycobact_MmpL"/>
</dbReference>
<keyword evidence="13" id="KW-1185">Reference proteome</keyword>
<reference evidence="10" key="4">
    <citation type="submission" date="2024-05" db="EMBL/GenBank/DDBJ databases">
        <authorList>
            <person name="Sun Q."/>
            <person name="Zhou Y."/>
        </authorList>
    </citation>
    <scope>NUCLEOTIDE SEQUENCE</scope>
    <source>
        <strain evidence="10">CGMCC 4.5581</strain>
    </source>
</reference>
<evidence type="ECO:0000256" key="7">
    <source>
        <dbReference type="SAM" id="MobiDB-lite"/>
    </source>
</evidence>
<evidence type="ECO:0000256" key="1">
    <source>
        <dbReference type="ARBA" id="ARBA00004651"/>
    </source>
</evidence>
<evidence type="ECO:0000256" key="4">
    <source>
        <dbReference type="ARBA" id="ARBA00022692"/>
    </source>
</evidence>
<dbReference type="EMBL" id="JAAMPA010000001">
    <property type="protein sequence ID" value="NIH65805.1"/>
    <property type="molecule type" value="Genomic_DNA"/>
</dbReference>